<proteinExistence type="predicted"/>
<accession>A0ABS6SGM8</accession>
<evidence type="ECO:0000256" key="3">
    <source>
        <dbReference type="ARBA" id="ARBA00022691"/>
    </source>
</evidence>
<dbReference type="GO" id="GO:0032259">
    <property type="term" value="P:methylation"/>
    <property type="evidence" value="ECO:0007669"/>
    <property type="project" value="UniProtKB-KW"/>
</dbReference>
<evidence type="ECO:0000259" key="4">
    <source>
        <dbReference type="Pfam" id="PF08241"/>
    </source>
</evidence>
<feature type="domain" description="Methyltransferase type 11" evidence="4">
    <location>
        <begin position="92"/>
        <end position="183"/>
    </location>
</feature>
<evidence type="ECO:0000256" key="1">
    <source>
        <dbReference type="ARBA" id="ARBA00022603"/>
    </source>
</evidence>
<dbReference type="PANTHER" id="PTHR43464:SF19">
    <property type="entry name" value="UBIQUINONE BIOSYNTHESIS O-METHYLTRANSFERASE, MITOCHONDRIAL"/>
    <property type="match status" value="1"/>
</dbReference>
<name>A0ABS6SGM8_9SPHN</name>
<dbReference type="InterPro" id="IPR013216">
    <property type="entry name" value="Methyltransf_11"/>
</dbReference>
<sequence length="319" mass="36062">MIDQFLNFFSVDGHDGVLEPGRLRFGEHSVSLEAGIPRFTPGSSYSHGNFERLRTEHATLQLDSKNGTSDRRNTILKRTGWPVEYFRGKTVLECGCGAGPDTEILLSMGAKVVAVDLAGVDVAAANLGQRPELCLVQASIADLPFKAQSFDIVFCHRVIMHTPDPKGILDHILRFVKPEGAVFVHSYSRDLFQMARWKYAMRPLTKRIDPERLYRFIESAAPTMFRITEALNKSKVGKRISWHFVPFMNYSQKPELMQMTDETLLEYAIHDTFDALSPPYDNPLSVADFETAARKHLKAPWEIVRGSAITYLRSRLARS</sequence>
<gene>
    <name evidence="5" type="ORF">KCG44_12335</name>
</gene>
<keyword evidence="1 5" id="KW-0489">Methyltransferase</keyword>
<organism evidence="5 6">
    <name type="scientific">Pacificimonas pallii</name>
    <dbReference type="NCBI Taxonomy" id="2827236"/>
    <lineage>
        <taxon>Bacteria</taxon>
        <taxon>Pseudomonadati</taxon>
        <taxon>Pseudomonadota</taxon>
        <taxon>Alphaproteobacteria</taxon>
        <taxon>Sphingomonadales</taxon>
        <taxon>Sphingosinicellaceae</taxon>
        <taxon>Pacificimonas</taxon>
    </lineage>
</organism>
<evidence type="ECO:0000313" key="6">
    <source>
        <dbReference type="Proteomes" id="UP000722336"/>
    </source>
</evidence>
<dbReference type="RefSeq" id="WP_218446413.1">
    <property type="nucleotide sequence ID" value="NZ_JAGSPA010000004.1"/>
</dbReference>
<protein>
    <submittedName>
        <fullName evidence="5">Class I SAM-dependent methyltransferase</fullName>
    </submittedName>
</protein>
<reference evidence="5 6" key="1">
    <citation type="submission" date="2021-04" db="EMBL/GenBank/DDBJ databases">
        <authorList>
            <person name="Pira H."/>
            <person name="Risdian C."/>
            <person name="Wink J."/>
        </authorList>
    </citation>
    <scope>NUCLEOTIDE SEQUENCE [LARGE SCALE GENOMIC DNA]</scope>
    <source>
        <strain evidence="5 6">WHA3</strain>
    </source>
</reference>
<dbReference type="Pfam" id="PF08241">
    <property type="entry name" value="Methyltransf_11"/>
    <property type="match status" value="1"/>
</dbReference>
<evidence type="ECO:0000313" key="5">
    <source>
        <dbReference type="EMBL" id="MBV7257572.1"/>
    </source>
</evidence>
<dbReference type="Proteomes" id="UP000722336">
    <property type="component" value="Unassembled WGS sequence"/>
</dbReference>
<dbReference type="EMBL" id="JAGSPA010000004">
    <property type="protein sequence ID" value="MBV7257572.1"/>
    <property type="molecule type" value="Genomic_DNA"/>
</dbReference>
<dbReference type="GO" id="GO:0008168">
    <property type="term" value="F:methyltransferase activity"/>
    <property type="evidence" value="ECO:0007669"/>
    <property type="project" value="UniProtKB-KW"/>
</dbReference>
<comment type="caution">
    <text evidence="5">The sequence shown here is derived from an EMBL/GenBank/DDBJ whole genome shotgun (WGS) entry which is preliminary data.</text>
</comment>
<keyword evidence="3" id="KW-0949">S-adenosyl-L-methionine</keyword>
<keyword evidence="2" id="KW-0808">Transferase</keyword>
<dbReference type="CDD" id="cd02440">
    <property type="entry name" value="AdoMet_MTases"/>
    <property type="match status" value="1"/>
</dbReference>
<keyword evidence="6" id="KW-1185">Reference proteome</keyword>
<evidence type="ECO:0000256" key="2">
    <source>
        <dbReference type="ARBA" id="ARBA00022679"/>
    </source>
</evidence>
<dbReference type="PANTHER" id="PTHR43464">
    <property type="entry name" value="METHYLTRANSFERASE"/>
    <property type="match status" value="1"/>
</dbReference>